<dbReference type="Proteomes" id="UP000242501">
    <property type="component" value="Unassembled WGS sequence"/>
</dbReference>
<evidence type="ECO:0000259" key="1">
    <source>
        <dbReference type="PROSITE" id="PS50925"/>
    </source>
</evidence>
<dbReference type="RefSeq" id="WP_092748681.1">
    <property type="nucleotide sequence ID" value="NZ_FMYL01000007.1"/>
</dbReference>
<dbReference type="SUPFAM" id="SSF54975">
    <property type="entry name" value="Acylphosphatase/BLUF domain-like"/>
    <property type="match status" value="1"/>
</dbReference>
<dbReference type="GO" id="GO:0009882">
    <property type="term" value="F:blue light photoreceptor activity"/>
    <property type="evidence" value="ECO:0007669"/>
    <property type="project" value="InterPro"/>
</dbReference>
<proteinExistence type="predicted"/>
<dbReference type="PROSITE" id="PS50925">
    <property type="entry name" value="BLUF"/>
    <property type="match status" value="1"/>
</dbReference>
<dbReference type="InterPro" id="IPR036046">
    <property type="entry name" value="Acylphosphatase-like_dom_sf"/>
</dbReference>
<sequence>MLIQLCYTSKREESGDLLSDLSQILTSAMRFNQKHNICGVLYYANNSFFQCLEGEKESVEKTFERIQQDQRHKALHVVSTKEVFEVNFSQWSMKYVQKNKAVDLFFKQRGFDYFRPERLTETDYNELVNCLISAENTAVDQQDPKESNNKGYKRGYVNYIS</sequence>
<dbReference type="InterPro" id="IPR007024">
    <property type="entry name" value="BLUF_domain"/>
</dbReference>
<dbReference type="Gene3D" id="3.30.70.100">
    <property type="match status" value="1"/>
</dbReference>
<evidence type="ECO:0000313" key="3">
    <source>
        <dbReference type="Proteomes" id="UP000242501"/>
    </source>
</evidence>
<gene>
    <name evidence="2" type="ORF">SAMN05421733_107157</name>
</gene>
<feature type="domain" description="BLUF" evidence="1">
    <location>
        <begin position="2"/>
        <end position="94"/>
    </location>
</feature>
<dbReference type="OrthoDB" id="557705at2"/>
<dbReference type="GO" id="GO:0071949">
    <property type="term" value="F:FAD binding"/>
    <property type="evidence" value="ECO:0007669"/>
    <property type="project" value="InterPro"/>
</dbReference>
<evidence type="ECO:0000313" key="2">
    <source>
        <dbReference type="EMBL" id="SDC00105.1"/>
    </source>
</evidence>
<organism evidence="2 3">
    <name type="scientific">Acinetobacter boissieri</name>
    <dbReference type="NCBI Taxonomy" id="1219383"/>
    <lineage>
        <taxon>Bacteria</taxon>
        <taxon>Pseudomonadati</taxon>
        <taxon>Pseudomonadota</taxon>
        <taxon>Gammaproteobacteria</taxon>
        <taxon>Moraxellales</taxon>
        <taxon>Moraxellaceae</taxon>
        <taxon>Acinetobacter</taxon>
    </lineage>
</organism>
<dbReference type="Pfam" id="PF04940">
    <property type="entry name" value="BLUF"/>
    <property type="match status" value="1"/>
</dbReference>
<dbReference type="EMBL" id="FMYL01000007">
    <property type="protein sequence ID" value="SDC00105.1"/>
    <property type="molecule type" value="Genomic_DNA"/>
</dbReference>
<name>A0A1G6I203_9GAMM</name>
<keyword evidence="3" id="KW-1185">Reference proteome</keyword>
<dbReference type="STRING" id="1219383.SAMN05421733_107157"/>
<dbReference type="AlphaFoldDB" id="A0A1G6I203"/>
<reference evidence="3" key="1">
    <citation type="submission" date="2016-09" db="EMBL/GenBank/DDBJ databases">
        <authorList>
            <person name="Varghese N."/>
            <person name="Submissions S."/>
        </authorList>
    </citation>
    <scope>NUCLEOTIDE SEQUENCE [LARGE SCALE GENOMIC DNA]</scope>
    <source>
        <strain evidence="3">ANC 4422</strain>
    </source>
</reference>
<accession>A0A1G6I203</accession>
<protein>
    <submittedName>
        <fullName evidence="2">Sensors of blue-light using FAD</fullName>
    </submittedName>
</protein>
<dbReference type="SMART" id="SM01034">
    <property type="entry name" value="BLUF"/>
    <property type="match status" value="1"/>
</dbReference>